<dbReference type="GO" id="GO:0004519">
    <property type="term" value="F:endonuclease activity"/>
    <property type="evidence" value="ECO:0007669"/>
    <property type="project" value="UniProtKB-KW"/>
</dbReference>
<dbReference type="InterPro" id="IPR041588">
    <property type="entry name" value="Integrase_H2C2"/>
</dbReference>
<dbReference type="PANTHER" id="PTHR37984">
    <property type="entry name" value="PROTEIN CBG26694"/>
    <property type="match status" value="1"/>
</dbReference>
<keyword evidence="6" id="KW-0064">Aspartyl protease</keyword>
<dbReference type="Pfam" id="PF17921">
    <property type="entry name" value="Integrase_H2C2"/>
    <property type="match status" value="1"/>
</dbReference>
<accession>A0ABD3H7W4</accession>
<evidence type="ECO:0000256" key="13">
    <source>
        <dbReference type="ARBA" id="ARBA00023125"/>
    </source>
</evidence>
<evidence type="ECO:0000256" key="15">
    <source>
        <dbReference type="ARBA" id="ARBA00023268"/>
    </source>
</evidence>
<keyword evidence="15" id="KW-0511">Multifunctional enzyme</keyword>
<dbReference type="Gene3D" id="3.30.420.10">
    <property type="entry name" value="Ribonuclease H-like superfamily/Ribonuclease H"/>
    <property type="match status" value="2"/>
</dbReference>
<dbReference type="Pfam" id="PF00098">
    <property type="entry name" value="zf-CCHC"/>
    <property type="match status" value="1"/>
</dbReference>
<dbReference type="PROSITE" id="PS50013">
    <property type="entry name" value="CHROMO_2"/>
    <property type="match status" value="1"/>
</dbReference>
<dbReference type="Gene3D" id="2.40.70.10">
    <property type="entry name" value="Acid Proteases"/>
    <property type="match status" value="1"/>
</dbReference>
<feature type="compositionally biased region" description="Basic and acidic residues" evidence="17">
    <location>
        <begin position="281"/>
        <end position="296"/>
    </location>
</feature>
<keyword evidence="3" id="KW-0548">Nucleotidyltransferase</keyword>
<sequence length="1364" mass="155686">MEQTATSPKKLKKRVPKKKQDVASTSQDPEPVAVTEDQEQQVDEGVPEVPAQERAPTGTVPLPIPSGLDPATQMFMERMLVTMERMSDKMAALTEKSGGNSSGGIRATHKPKPPTPFAGTSKGPKVKDFLREVDTYFRITKTVEEEKTEVAGTYLIEDALVWWTTFQESHPEEWAALTWKEWKDMLILRFTAEYHEMRERVELNRLKQTGSVVSYVREFATRLERVPKMDEFSKCSLLITGLKPSVEKKVYELTELPDNVAELMRKVERLGIGDVEPTVGRAREVREGKPQFDNKGKGLKHKWGDRNSAGGESSSNPAGKPNRGPKPKSWVPREEVAKGNCFKCNKSGHISRNCPDKVKVSEEVGISDLLNGGLEVTMRVTKQSEGLLFLKGKVANQEVSFLVDTRATHSFMRPEVLRRTGLSAMKVERPITVVLGNIVFDRLEMELVRKPLRLSFKVKGKRRGVKVHRVSRKRDSAGLNLVWAKDWDFNDGDGVLCVMRWADMADGPNGSVASVEASRSQGELQDILSEYSDILTDELPEELPPRREVDHKIELVPGSAPPSKAAYRMNQPEMLELKRQLGELMDRGYILTSKSPFGAPVLFAKKKDGKMRLCIDYRALNKVTIRNNYPLPRMDDLFDQLAGAKFFSQIDLKSGYYQIRIAEGDIEKTTCRTRYGSFEFVVMPFGLCNAPSTFMTLMNTVFREELDQFVIIYIDDILIYSKSWEEHLEHIRVVFVKLRANKLYANAGAMYYIPMTDWTAKGAKIVWDQKAREAFGRVKEILASEPVLKLPEFDKPFEVHTDASDFAIGGVLVQESRPVAYESRKLSDREARWPTHEKELYAVVYCLKKWQHYLGLHKTKVYTDNISLKYFESMDRVTPKQLRWHDTLALMDVDLIHKPGRENVVPDALSRKEEYMPSSTQVLKAMYQGESALERKIREGYMRDSTAKEYLDKIKRGGKVPYVTFREGLLRFKQSRIYVGQGKLRVMLLKKAHDVPLAGHKGAKGTLAKLAKQYFWPGMREDVDHFVKTCVVCQGNRVLYQKAQGLLRPLPIPSKPFESISMDFITSFLGSGGFDTVLVVVDRFSKLARFIPTTDRQTQKVNSVLNQYLRNYVSADQRDWAEWLSSAEYCYNSTKHSATCMTPFVLAFGRDPDGPLDLVLTASASTARAKTRYAAANELLAERLRREELAKRNLAKAQRRYVKEANKHRRHVSYQVGDKVWLSVKNLTLPEGISGKFSAKYAGPFEILVKPYEDVYTLELPAEMKIHPTFHVSLLKKFHEDKRPERRQALRPAPDVKSGENEVEAIIRSRKRRNVMEYLVKWKGFHISEVTWLREADLADAKAILRDFLKHQDAPRRVTRSRRK</sequence>
<evidence type="ECO:0000256" key="2">
    <source>
        <dbReference type="ARBA" id="ARBA00022679"/>
    </source>
</evidence>
<dbReference type="EMBL" id="JBJQOH010000005">
    <property type="protein sequence ID" value="KAL3686375.1"/>
    <property type="molecule type" value="Genomic_DNA"/>
</dbReference>
<keyword evidence="21" id="KW-1185">Reference proteome</keyword>
<evidence type="ECO:0000256" key="9">
    <source>
        <dbReference type="ARBA" id="ARBA00022842"/>
    </source>
</evidence>
<dbReference type="SMART" id="SM00298">
    <property type="entry name" value="CHROMO"/>
    <property type="match status" value="1"/>
</dbReference>
<organism evidence="20 21">
    <name type="scientific">Riccia sorocarpa</name>
    <dbReference type="NCBI Taxonomy" id="122646"/>
    <lineage>
        <taxon>Eukaryota</taxon>
        <taxon>Viridiplantae</taxon>
        <taxon>Streptophyta</taxon>
        <taxon>Embryophyta</taxon>
        <taxon>Marchantiophyta</taxon>
        <taxon>Marchantiopsida</taxon>
        <taxon>Marchantiidae</taxon>
        <taxon>Marchantiales</taxon>
        <taxon>Ricciaceae</taxon>
        <taxon>Riccia</taxon>
    </lineage>
</organism>
<gene>
    <name evidence="20" type="ORF">R1sor_008949</name>
</gene>
<dbReference type="Pfam" id="PF17919">
    <property type="entry name" value="RT_RNaseH_2"/>
    <property type="match status" value="1"/>
</dbReference>
<evidence type="ECO:0000256" key="4">
    <source>
        <dbReference type="ARBA" id="ARBA00022722"/>
    </source>
</evidence>
<dbReference type="InterPro" id="IPR050951">
    <property type="entry name" value="Retrovirus_Pol_polyprotein"/>
</dbReference>
<keyword evidence="14" id="KW-0233">DNA recombination</keyword>
<dbReference type="Gene3D" id="2.40.50.40">
    <property type="match status" value="1"/>
</dbReference>
<dbReference type="InterPro" id="IPR000953">
    <property type="entry name" value="Chromo/chromo_shadow_dom"/>
</dbReference>
<evidence type="ECO:0000256" key="1">
    <source>
        <dbReference type="ARBA" id="ARBA00022670"/>
    </source>
</evidence>
<reference evidence="20 21" key="1">
    <citation type="submission" date="2024-09" db="EMBL/GenBank/DDBJ databases">
        <title>Chromosome-scale assembly of Riccia sorocarpa.</title>
        <authorList>
            <person name="Paukszto L."/>
        </authorList>
    </citation>
    <scope>NUCLEOTIDE SEQUENCE [LARGE SCALE GENOMIC DNA]</scope>
    <source>
        <strain evidence="20">LP-2024</strain>
        <tissue evidence="20">Aerial parts of the thallus</tissue>
    </source>
</reference>
<evidence type="ECO:0000256" key="5">
    <source>
        <dbReference type="ARBA" id="ARBA00022723"/>
    </source>
</evidence>
<feature type="region of interest" description="Disordered" evidence="17">
    <location>
        <begin position="1"/>
        <end position="70"/>
    </location>
</feature>
<keyword evidence="4" id="KW-0540">Nuclease</keyword>
<keyword evidence="9" id="KW-0460">Magnesium</keyword>
<dbReference type="CDD" id="cd01647">
    <property type="entry name" value="RT_LTR"/>
    <property type="match status" value="1"/>
</dbReference>
<dbReference type="Pfam" id="PF00078">
    <property type="entry name" value="RVT_1"/>
    <property type="match status" value="1"/>
</dbReference>
<evidence type="ECO:0000313" key="21">
    <source>
        <dbReference type="Proteomes" id="UP001633002"/>
    </source>
</evidence>
<dbReference type="PROSITE" id="PS50158">
    <property type="entry name" value="ZF_CCHC"/>
    <property type="match status" value="1"/>
</dbReference>
<dbReference type="GO" id="GO:0003964">
    <property type="term" value="F:RNA-directed DNA polymerase activity"/>
    <property type="evidence" value="ECO:0007669"/>
    <property type="project" value="UniProtKB-KW"/>
</dbReference>
<feature type="region of interest" description="Disordered" evidence="17">
    <location>
        <begin position="281"/>
        <end position="332"/>
    </location>
</feature>
<feature type="domain" description="CCHC-type" evidence="19">
    <location>
        <begin position="341"/>
        <end position="356"/>
    </location>
</feature>
<evidence type="ECO:0000256" key="7">
    <source>
        <dbReference type="ARBA" id="ARBA00022759"/>
    </source>
</evidence>
<dbReference type="SUPFAM" id="SSF53098">
    <property type="entry name" value="Ribonuclease H-like"/>
    <property type="match status" value="1"/>
</dbReference>
<dbReference type="GO" id="GO:0006508">
    <property type="term" value="P:proteolysis"/>
    <property type="evidence" value="ECO:0007669"/>
    <property type="project" value="UniProtKB-KW"/>
</dbReference>
<dbReference type="Gene3D" id="4.10.60.10">
    <property type="entry name" value="Zinc finger, CCHC-type"/>
    <property type="match status" value="1"/>
</dbReference>
<dbReference type="InterPro" id="IPR041577">
    <property type="entry name" value="RT_RNaseH_2"/>
</dbReference>
<dbReference type="Gene3D" id="3.10.20.370">
    <property type="match status" value="1"/>
</dbReference>
<evidence type="ECO:0000256" key="10">
    <source>
        <dbReference type="ARBA" id="ARBA00022908"/>
    </source>
</evidence>
<keyword evidence="2" id="KW-0808">Transferase</keyword>
<evidence type="ECO:0000259" key="19">
    <source>
        <dbReference type="PROSITE" id="PS50158"/>
    </source>
</evidence>
<evidence type="ECO:0000313" key="20">
    <source>
        <dbReference type="EMBL" id="KAL3686375.1"/>
    </source>
</evidence>
<dbReference type="GO" id="GO:0003677">
    <property type="term" value="F:DNA binding"/>
    <property type="evidence" value="ECO:0007669"/>
    <property type="project" value="UniProtKB-KW"/>
</dbReference>
<feature type="domain" description="Chromo" evidence="18">
    <location>
        <begin position="1301"/>
        <end position="1360"/>
    </location>
</feature>
<proteinExistence type="predicted"/>
<dbReference type="InterPro" id="IPR016197">
    <property type="entry name" value="Chromo-like_dom_sf"/>
</dbReference>
<dbReference type="GO" id="GO:0004190">
    <property type="term" value="F:aspartic-type endopeptidase activity"/>
    <property type="evidence" value="ECO:0007669"/>
    <property type="project" value="UniProtKB-KW"/>
</dbReference>
<dbReference type="InterPro" id="IPR000477">
    <property type="entry name" value="RT_dom"/>
</dbReference>
<evidence type="ECO:0000256" key="12">
    <source>
        <dbReference type="ARBA" id="ARBA00022932"/>
    </source>
</evidence>
<keyword evidence="10" id="KW-0229">DNA integration</keyword>
<keyword evidence="8" id="KW-0378">Hydrolase</keyword>
<comment type="caution">
    <text evidence="20">The sequence shown here is derived from an EMBL/GenBank/DDBJ whole genome shotgun (WGS) entry which is preliminary data.</text>
</comment>
<name>A0ABD3H7W4_9MARC</name>
<dbReference type="InterPro" id="IPR056924">
    <property type="entry name" value="SH3_Tf2-1"/>
</dbReference>
<dbReference type="Pfam" id="PF03732">
    <property type="entry name" value="Retrotrans_gag"/>
    <property type="match status" value="1"/>
</dbReference>
<evidence type="ECO:0000256" key="8">
    <source>
        <dbReference type="ARBA" id="ARBA00022801"/>
    </source>
</evidence>
<dbReference type="InterPro" id="IPR005162">
    <property type="entry name" value="Retrotrans_gag_dom"/>
</dbReference>
<keyword evidence="11" id="KW-0695">RNA-directed DNA polymerase</keyword>
<evidence type="ECO:0008006" key="22">
    <source>
        <dbReference type="Google" id="ProtNLM"/>
    </source>
</evidence>
<evidence type="ECO:0000256" key="11">
    <source>
        <dbReference type="ARBA" id="ARBA00022918"/>
    </source>
</evidence>
<dbReference type="CDD" id="cd00024">
    <property type="entry name" value="CD_CSD"/>
    <property type="match status" value="1"/>
</dbReference>
<keyword evidence="1" id="KW-0645">Protease</keyword>
<keyword evidence="7" id="KW-0255">Endonuclease</keyword>
<dbReference type="PANTHER" id="PTHR37984:SF5">
    <property type="entry name" value="PROTEIN NYNRIN-LIKE"/>
    <property type="match status" value="1"/>
</dbReference>
<keyword evidence="16" id="KW-0862">Zinc</keyword>
<evidence type="ECO:0000256" key="16">
    <source>
        <dbReference type="PROSITE-ProRule" id="PRU00047"/>
    </source>
</evidence>
<dbReference type="Gene3D" id="1.10.340.70">
    <property type="match status" value="1"/>
</dbReference>
<keyword evidence="16" id="KW-0863">Zinc-finger</keyword>
<dbReference type="Gene3D" id="3.30.70.270">
    <property type="match status" value="1"/>
</dbReference>
<dbReference type="SUPFAM" id="SSF57756">
    <property type="entry name" value="Retrovirus zinc finger-like domains"/>
    <property type="match status" value="1"/>
</dbReference>
<dbReference type="FunFam" id="1.10.340.70:FF:000001">
    <property type="entry name" value="Retrovirus-related Pol polyprotein from transposon gypsy-like Protein"/>
    <property type="match status" value="1"/>
</dbReference>
<dbReference type="InterPro" id="IPR043128">
    <property type="entry name" value="Rev_trsase/Diguanyl_cyclase"/>
</dbReference>
<dbReference type="Proteomes" id="UP001633002">
    <property type="component" value="Unassembled WGS sequence"/>
</dbReference>
<dbReference type="InterPro" id="IPR001878">
    <property type="entry name" value="Znf_CCHC"/>
</dbReference>
<dbReference type="Pfam" id="PF00385">
    <property type="entry name" value="Chromo"/>
    <property type="match status" value="1"/>
</dbReference>
<dbReference type="CDD" id="cd00303">
    <property type="entry name" value="retropepsin_like"/>
    <property type="match status" value="1"/>
</dbReference>
<feature type="compositionally biased region" description="Acidic residues" evidence="17">
    <location>
        <begin position="36"/>
        <end position="46"/>
    </location>
</feature>
<dbReference type="InterPro" id="IPR021109">
    <property type="entry name" value="Peptidase_aspartic_dom_sf"/>
</dbReference>
<keyword evidence="13" id="KW-0238">DNA-binding</keyword>
<dbReference type="Gene3D" id="3.10.10.10">
    <property type="entry name" value="HIV Type 1 Reverse Transcriptase, subunit A, domain 1"/>
    <property type="match status" value="1"/>
</dbReference>
<evidence type="ECO:0000256" key="6">
    <source>
        <dbReference type="ARBA" id="ARBA00022750"/>
    </source>
</evidence>
<dbReference type="GO" id="GO:0015074">
    <property type="term" value="P:DNA integration"/>
    <property type="evidence" value="ECO:0007669"/>
    <property type="project" value="UniProtKB-KW"/>
</dbReference>
<dbReference type="Pfam" id="PF24626">
    <property type="entry name" value="SH3_Tf2-1"/>
    <property type="match status" value="1"/>
</dbReference>
<protein>
    <recommendedName>
        <fullName evidence="22">Reverse transcriptase</fullName>
    </recommendedName>
</protein>
<evidence type="ECO:0000256" key="17">
    <source>
        <dbReference type="SAM" id="MobiDB-lite"/>
    </source>
</evidence>
<dbReference type="InterPro" id="IPR023780">
    <property type="entry name" value="Chromo_domain"/>
</dbReference>
<dbReference type="GO" id="GO:0008270">
    <property type="term" value="F:zinc ion binding"/>
    <property type="evidence" value="ECO:0007669"/>
    <property type="project" value="UniProtKB-KW"/>
</dbReference>
<dbReference type="SUPFAM" id="SSF54160">
    <property type="entry name" value="Chromo domain-like"/>
    <property type="match status" value="1"/>
</dbReference>
<dbReference type="GO" id="GO:0003887">
    <property type="term" value="F:DNA-directed DNA polymerase activity"/>
    <property type="evidence" value="ECO:0007669"/>
    <property type="project" value="UniProtKB-KW"/>
</dbReference>
<dbReference type="InterPro" id="IPR012337">
    <property type="entry name" value="RNaseH-like_sf"/>
</dbReference>
<dbReference type="InterPro" id="IPR036875">
    <property type="entry name" value="Znf_CCHC_sf"/>
</dbReference>
<evidence type="ECO:0000256" key="3">
    <source>
        <dbReference type="ARBA" id="ARBA00022695"/>
    </source>
</evidence>
<dbReference type="SUPFAM" id="SSF56672">
    <property type="entry name" value="DNA/RNA polymerases"/>
    <property type="match status" value="1"/>
</dbReference>
<dbReference type="CDD" id="cd09274">
    <property type="entry name" value="RNase_HI_RT_Ty3"/>
    <property type="match status" value="1"/>
</dbReference>
<keyword evidence="5" id="KW-0479">Metal-binding</keyword>
<evidence type="ECO:0000256" key="14">
    <source>
        <dbReference type="ARBA" id="ARBA00023172"/>
    </source>
</evidence>
<evidence type="ECO:0000259" key="18">
    <source>
        <dbReference type="PROSITE" id="PS50013"/>
    </source>
</evidence>
<dbReference type="InterPro" id="IPR036397">
    <property type="entry name" value="RNaseH_sf"/>
</dbReference>
<keyword evidence="12" id="KW-0239">DNA-directed DNA polymerase</keyword>
<feature type="region of interest" description="Disordered" evidence="17">
    <location>
        <begin position="94"/>
        <end position="124"/>
    </location>
</feature>
<dbReference type="InterPro" id="IPR043502">
    <property type="entry name" value="DNA/RNA_pol_sf"/>
</dbReference>
<dbReference type="GO" id="GO:0006310">
    <property type="term" value="P:DNA recombination"/>
    <property type="evidence" value="ECO:0007669"/>
    <property type="project" value="UniProtKB-KW"/>
</dbReference>
<dbReference type="SMART" id="SM00343">
    <property type="entry name" value="ZnF_C2HC"/>
    <property type="match status" value="1"/>
</dbReference>